<reference evidence="2" key="1">
    <citation type="submission" date="2023-10" db="EMBL/GenBank/DDBJ databases">
        <authorList>
            <person name="Chen Y."/>
            <person name="Shah S."/>
            <person name="Dougan E. K."/>
            <person name="Thang M."/>
            <person name="Chan C."/>
        </authorList>
    </citation>
    <scope>NUCLEOTIDE SEQUENCE [LARGE SCALE GENOMIC DNA]</scope>
</reference>
<comment type="caution">
    <text evidence="2">The sequence shown here is derived from an EMBL/GenBank/DDBJ whole genome shotgun (WGS) entry which is preliminary data.</text>
</comment>
<sequence length="285" mass="29267">GRTIRMPGRSAPAQQQHIHHEAAGPACERTGGGGREARCPSACLRPGLASPPAAPGARLPAAAPCRLHDRGGPREASRSGAAASTPTPRAVEARGLQRPGGAAEPRGGRHDDARKRAPKAGARGCPSPWCAAPGSPPPRTRPGGWPLGGLGARPPRRRRRQAWRPMVASALAGRRAVDGQRAVVASSLARRRAAAAPADDRPAAGCAAPGAAEGASVGPRRQRQRGPAPRADLREGLPQVEEEAQARRRQGQEVQAEVRLSSAAGGSGASRAGVERARALAPRKG</sequence>
<feature type="compositionally biased region" description="Low complexity" evidence="1">
    <location>
        <begin position="45"/>
        <end position="64"/>
    </location>
</feature>
<evidence type="ECO:0000256" key="1">
    <source>
        <dbReference type="SAM" id="MobiDB-lite"/>
    </source>
</evidence>
<feature type="compositionally biased region" description="Low complexity" evidence="1">
    <location>
        <begin position="259"/>
        <end position="272"/>
    </location>
</feature>
<accession>A0ABN9W0S5</accession>
<feature type="compositionally biased region" description="Basic and acidic residues" evidence="1">
    <location>
        <begin position="66"/>
        <end position="77"/>
    </location>
</feature>
<feature type="non-terminal residue" evidence="2">
    <location>
        <position position="285"/>
    </location>
</feature>
<dbReference type="Proteomes" id="UP001189429">
    <property type="component" value="Unassembled WGS sequence"/>
</dbReference>
<feature type="compositionally biased region" description="Basic and acidic residues" evidence="1">
    <location>
        <begin position="106"/>
        <end position="115"/>
    </location>
</feature>
<evidence type="ECO:0000313" key="2">
    <source>
        <dbReference type="EMBL" id="CAK0879590.1"/>
    </source>
</evidence>
<feature type="non-terminal residue" evidence="2">
    <location>
        <position position="1"/>
    </location>
</feature>
<dbReference type="EMBL" id="CAUYUJ010017978">
    <property type="protein sequence ID" value="CAK0879590.1"/>
    <property type="molecule type" value="Genomic_DNA"/>
</dbReference>
<organism evidence="2 3">
    <name type="scientific">Prorocentrum cordatum</name>
    <dbReference type="NCBI Taxonomy" id="2364126"/>
    <lineage>
        <taxon>Eukaryota</taxon>
        <taxon>Sar</taxon>
        <taxon>Alveolata</taxon>
        <taxon>Dinophyceae</taxon>
        <taxon>Prorocentrales</taxon>
        <taxon>Prorocentraceae</taxon>
        <taxon>Prorocentrum</taxon>
    </lineage>
</organism>
<name>A0ABN9W0S5_9DINO</name>
<keyword evidence="3" id="KW-1185">Reference proteome</keyword>
<feature type="compositionally biased region" description="Low complexity" evidence="1">
    <location>
        <begin position="203"/>
        <end position="230"/>
    </location>
</feature>
<feature type="region of interest" description="Disordered" evidence="1">
    <location>
        <begin position="1"/>
        <end position="164"/>
    </location>
</feature>
<gene>
    <name evidence="2" type="ORF">PCOR1329_LOCUS62977</name>
</gene>
<proteinExistence type="predicted"/>
<feature type="region of interest" description="Disordered" evidence="1">
    <location>
        <begin position="186"/>
        <end position="285"/>
    </location>
</feature>
<protein>
    <submittedName>
        <fullName evidence="2">Uncharacterized protein</fullName>
    </submittedName>
</protein>
<evidence type="ECO:0000313" key="3">
    <source>
        <dbReference type="Proteomes" id="UP001189429"/>
    </source>
</evidence>